<dbReference type="Proteomes" id="UP000646911">
    <property type="component" value="Unassembled WGS sequence"/>
</dbReference>
<dbReference type="RefSeq" id="WP_186957088.1">
    <property type="nucleotide sequence ID" value="NZ_JACOFX010000032.1"/>
</dbReference>
<name>A0ABR6ZI19_9BURK</name>
<feature type="non-terminal residue" evidence="1">
    <location>
        <position position="1"/>
    </location>
</feature>
<proteinExistence type="predicted"/>
<keyword evidence="2" id="KW-1185">Reference proteome</keyword>
<organism evidence="1 2">
    <name type="scientific">Undibacterium umbellatum</name>
    <dbReference type="NCBI Taxonomy" id="2762300"/>
    <lineage>
        <taxon>Bacteria</taxon>
        <taxon>Pseudomonadati</taxon>
        <taxon>Pseudomonadota</taxon>
        <taxon>Betaproteobacteria</taxon>
        <taxon>Burkholderiales</taxon>
        <taxon>Oxalobacteraceae</taxon>
        <taxon>Undibacterium</taxon>
    </lineage>
</organism>
<evidence type="ECO:0000313" key="1">
    <source>
        <dbReference type="EMBL" id="MBC3911376.1"/>
    </source>
</evidence>
<protein>
    <submittedName>
        <fullName evidence="1">Uncharacterized protein</fullName>
    </submittedName>
</protein>
<comment type="caution">
    <text evidence="1">The sequence shown here is derived from an EMBL/GenBank/DDBJ whole genome shotgun (WGS) entry which is preliminary data.</text>
</comment>
<dbReference type="EMBL" id="JACOFX010000032">
    <property type="protein sequence ID" value="MBC3911376.1"/>
    <property type="molecule type" value="Genomic_DNA"/>
</dbReference>
<gene>
    <name evidence="1" type="ORF">H8L47_27825</name>
</gene>
<evidence type="ECO:0000313" key="2">
    <source>
        <dbReference type="Proteomes" id="UP000646911"/>
    </source>
</evidence>
<accession>A0ABR6ZI19</accession>
<sequence>QKIAQNSEPAIRASLYIDLRRVSDALGVAVIDADHLPIPKPLPVEPAPARPRQHLCIAQLWDTIAELDGLGITTNHSRSVGRIALNLPEVVQLATKHKIPCPHMPTVRRHIETCKEPAFLKMAAVNSVLLNKSVKCYVFQAQEPQLQN</sequence>
<reference evidence="1 2" key="1">
    <citation type="submission" date="2020-08" db="EMBL/GenBank/DDBJ databases">
        <title>Novel species isolated from subtropical streams in China.</title>
        <authorList>
            <person name="Lu H."/>
        </authorList>
    </citation>
    <scope>NUCLEOTIDE SEQUENCE [LARGE SCALE GENOMIC DNA]</scope>
    <source>
        <strain evidence="1 2">NL8W</strain>
    </source>
</reference>